<reference evidence="1 2" key="1">
    <citation type="submission" date="2018-11" db="EMBL/GenBank/DDBJ databases">
        <title>Novel bacteria species description.</title>
        <authorList>
            <person name="Han J.-H."/>
        </authorList>
    </citation>
    <scope>NUCLEOTIDE SEQUENCE [LARGE SCALE GENOMIC DNA]</scope>
    <source>
        <strain evidence="1 2">KCTC23259</strain>
    </source>
</reference>
<gene>
    <name evidence="1" type="ORF">EGI31_01350</name>
</gene>
<dbReference type="EMBL" id="RJUF01000002">
    <property type="protein sequence ID" value="MCP9761581.1"/>
    <property type="molecule type" value="Genomic_DNA"/>
</dbReference>
<evidence type="ECO:0000313" key="1">
    <source>
        <dbReference type="EMBL" id="MCP9761581.1"/>
    </source>
</evidence>
<accession>A0AAE3H033</accession>
<proteinExistence type="predicted"/>
<keyword evidence="2" id="KW-1185">Reference proteome</keyword>
<evidence type="ECO:0000313" key="2">
    <source>
        <dbReference type="Proteomes" id="UP001204144"/>
    </source>
</evidence>
<organism evidence="1 2">
    <name type="scientific">Lacihabitans soyangensis</name>
    <dbReference type="NCBI Taxonomy" id="869394"/>
    <lineage>
        <taxon>Bacteria</taxon>
        <taxon>Pseudomonadati</taxon>
        <taxon>Bacteroidota</taxon>
        <taxon>Cytophagia</taxon>
        <taxon>Cytophagales</taxon>
        <taxon>Leadbetterellaceae</taxon>
        <taxon>Lacihabitans</taxon>
    </lineage>
</organism>
<dbReference type="AlphaFoldDB" id="A0AAE3H033"/>
<comment type="caution">
    <text evidence="1">The sequence shown here is derived from an EMBL/GenBank/DDBJ whole genome shotgun (WGS) entry which is preliminary data.</text>
</comment>
<protein>
    <submittedName>
        <fullName evidence="1">Uncharacterized protein</fullName>
    </submittedName>
</protein>
<sequence>MFGLVSINVKAQSEMQTLFGKSKNKIQSVGFYIAPELSYGQLSGTFAPIAGNSFMLTVNKKFAIGASVLGTVRDRNSTTTRGHFGGLKMEYTPKPDALVHVSFPLLIGAGSMSNNYGFEGFDRRGRYDNRFEIDRNGSFVLQPGVNVEANMFKYAKVFLGANYRLAANKSGYYTDLSGFSSSLGLKFGVFDYKLKKKIKETVEPVEEVK</sequence>
<dbReference type="Proteomes" id="UP001204144">
    <property type="component" value="Unassembled WGS sequence"/>
</dbReference>
<name>A0AAE3H033_9BACT</name>